<dbReference type="CDD" id="cd07018">
    <property type="entry name" value="S49_SppA_67K_type"/>
    <property type="match status" value="1"/>
</dbReference>
<feature type="domain" description="Peptidase S49" evidence="8">
    <location>
        <begin position="138"/>
        <end position="292"/>
    </location>
</feature>
<keyword evidence="6 7" id="KW-0472">Membrane</keyword>
<dbReference type="PANTHER" id="PTHR33209:SF1">
    <property type="entry name" value="PEPTIDASE S49 DOMAIN-CONTAINING PROTEIN"/>
    <property type="match status" value="1"/>
</dbReference>
<sequence>MSEKPSVIKKVFKKLWLILNTSRKVFLNLVFFGFVIILYNVLTDDSHEVKVPAKTALVLNFYGTIVEQKQTVDPADAIMQEAFDQKEENPEMLITDIKNVIKTAKDDNRIKTLVLYPQNLKRAGLHHLQEIGTAINDFKQSGKEVIAFGDYFSQDQYHIASHADKVWINPEGAIVLEGYGRYRTYFKAALDKLNITAHVFKVGTYKSAVEPYLRDNMSDNAKEANKQWLDQLWTSYKHDIAENRNLDMANFDETAVGLLEKLEKAEGSFAVYALQSGLVDELRTREQIRLSMIDKVGKAKRGNHFSQINYKDYLKANKAPFPVVNPMTDKVAIVVAKGAILNGDQEPGTIGGDSTAKLLRKARLNDKVKAVVLRVDSGGGSAYASEIIRQEVELLKAAGKPVIASMANYAASGGYWISASANEIWASPNTITGSIGIFGMFPTFDRALDKLGIHTDGIGTTDLSGLGVSRPLNKDIGNIIQASINRGYKEFLTLVSESRGMTLEQVDAIAQGRVWTGAKAQELGLVDKLGNLDDAVIAAADRAGLKAYDTWLVEKELSAKDMFIRNMFETAQTFFPETESPMMSVSNPTLKQRIMTMINEFESINQLNDPKGVYSFCLVCEVN</sequence>
<protein>
    <submittedName>
        <fullName evidence="9">Signal peptide peptidase SppA</fullName>
    </submittedName>
</protein>
<accession>A0ABY9TE82</accession>
<keyword evidence="4" id="KW-0378">Hydrolase</keyword>
<comment type="subcellular location">
    <subcellularLocation>
        <location evidence="1">Membrane</location>
    </subcellularLocation>
</comment>
<feature type="domain" description="Peptidase S49" evidence="8">
    <location>
        <begin position="396"/>
        <end position="545"/>
    </location>
</feature>
<dbReference type="InterPro" id="IPR029045">
    <property type="entry name" value="ClpP/crotonase-like_dom_sf"/>
</dbReference>
<evidence type="ECO:0000256" key="1">
    <source>
        <dbReference type="ARBA" id="ARBA00004370"/>
    </source>
</evidence>
<organism evidence="9 10">
    <name type="scientific">Thalassotalea nanhaiensis</name>
    <dbReference type="NCBI Taxonomy" id="3065648"/>
    <lineage>
        <taxon>Bacteria</taxon>
        <taxon>Pseudomonadati</taxon>
        <taxon>Pseudomonadota</taxon>
        <taxon>Gammaproteobacteria</taxon>
        <taxon>Alteromonadales</taxon>
        <taxon>Colwelliaceae</taxon>
        <taxon>Thalassotalea</taxon>
    </lineage>
</organism>
<dbReference type="Gene3D" id="3.90.226.10">
    <property type="entry name" value="2-enoyl-CoA Hydratase, Chain A, domain 1"/>
    <property type="match status" value="2"/>
</dbReference>
<proteinExistence type="inferred from homology"/>
<dbReference type="RefSeq" id="WP_348385966.1">
    <property type="nucleotide sequence ID" value="NZ_CP134146.1"/>
</dbReference>
<dbReference type="Pfam" id="PF01343">
    <property type="entry name" value="Peptidase_S49"/>
    <property type="match status" value="2"/>
</dbReference>
<evidence type="ECO:0000313" key="10">
    <source>
        <dbReference type="Proteomes" id="UP001248581"/>
    </source>
</evidence>
<dbReference type="CDD" id="cd07023">
    <property type="entry name" value="S49_Sppa_N_C"/>
    <property type="match status" value="1"/>
</dbReference>
<comment type="similarity">
    <text evidence="2">Belongs to the peptidase S49 family.</text>
</comment>
<keyword evidence="7" id="KW-1133">Transmembrane helix</keyword>
<feature type="transmembrane region" description="Helical" evidence="7">
    <location>
        <begin position="25"/>
        <end position="42"/>
    </location>
</feature>
<dbReference type="Proteomes" id="UP001248581">
    <property type="component" value="Chromosome"/>
</dbReference>
<evidence type="ECO:0000256" key="6">
    <source>
        <dbReference type="ARBA" id="ARBA00023136"/>
    </source>
</evidence>
<dbReference type="PIRSF" id="PIRSF001217">
    <property type="entry name" value="Protease_4_SppA"/>
    <property type="match status" value="1"/>
</dbReference>
<dbReference type="PANTHER" id="PTHR33209">
    <property type="entry name" value="PROTEASE 4"/>
    <property type="match status" value="1"/>
</dbReference>
<evidence type="ECO:0000256" key="5">
    <source>
        <dbReference type="ARBA" id="ARBA00022825"/>
    </source>
</evidence>
<dbReference type="InterPro" id="IPR004634">
    <property type="entry name" value="Pept_S49_pIV"/>
</dbReference>
<evidence type="ECO:0000259" key="8">
    <source>
        <dbReference type="Pfam" id="PF01343"/>
    </source>
</evidence>
<evidence type="ECO:0000256" key="7">
    <source>
        <dbReference type="SAM" id="Phobius"/>
    </source>
</evidence>
<keyword evidence="3" id="KW-0645">Protease</keyword>
<keyword evidence="7" id="KW-0812">Transmembrane</keyword>
<evidence type="ECO:0000256" key="4">
    <source>
        <dbReference type="ARBA" id="ARBA00022801"/>
    </source>
</evidence>
<dbReference type="InterPro" id="IPR004635">
    <property type="entry name" value="Pept_S49_SppA"/>
</dbReference>
<dbReference type="InterPro" id="IPR002142">
    <property type="entry name" value="Peptidase_S49"/>
</dbReference>
<dbReference type="NCBIfam" id="TIGR00706">
    <property type="entry name" value="SppA_dom"/>
    <property type="match status" value="1"/>
</dbReference>
<dbReference type="InterPro" id="IPR047217">
    <property type="entry name" value="S49_SppA_67K_type_N"/>
</dbReference>
<name>A0ABY9TE82_9GAMM</name>
<dbReference type="EMBL" id="CP134146">
    <property type="protein sequence ID" value="WNC66801.1"/>
    <property type="molecule type" value="Genomic_DNA"/>
</dbReference>
<dbReference type="SUPFAM" id="SSF52096">
    <property type="entry name" value="ClpP/crotonase"/>
    <property type="match status" value="2"/>
</dbReference>
<keyword evidence="10" id="KW-1185">Reference proteome</keyword>
<dbReference type="InterPro" id="IPR047272">
    <property type="entry name" value="S49_SppA_C"/>
</dbReference>
<dbReference type="Gene3D" id="6.20.330.10">
    <property type="match status" value="1"/>
</dbReference>
<evidence type="ECO:0000313" key="9">
    <source>
        <dbReference type="EMBL" id="WNC66801.1"/>
    </source>
</evidence>
<evidence type="ECO:0000256" key="2">
    <source>
        <dbReference type="ARBA" id="ARBA00008683"/>
    </source>
</evidence>
<gene>
    <name evidence="9" type="primary">sppA</name>
    <name evidence="9" type="ORF">RI845_09580</name>
</gene>
<reference evidence="10" key="1">
    <citation type="submission" date="2023-09" db="EMBL/GenBank/DDBJ databases">
        <authorList>
            <person name="Li S."/>
            <person name="Li X."/>
            <person name="Zhang C."/>
            <person name="Zhao Z."/>
        </authorList>
    </citation>
    <scope>NUCLEOTIDE SEQUENCE [LARGE SCALE GENOMIC DNA]</scope>
    <source>
        <strain evidence="10">SQ345</strain>
    </source>
</reference>
<dbReference type="NCBIfam" id="TIGR00705">
    <property type="entry name" value="SppA_67K"/>
    <property type="match status" value="1"/>
</dbReference>
<evidence type="ECO:0000256" key="3">
    <source>
        <dbReference type="ARBA" id="ARBA00022670"/>
    </source>
</evidence>
<keyword evidence="5" id="KW-0720">Serine protease</keyword>